<reference evidence="2" key="2">
    <citation type="submission" date="2021-01" db="EMBL/GenBank/DDBJ databases">
        <authorList>
            <person name="Schikora-Tamarit M.A."/>
        </authorList>
    </citation>
    <scope>NUCLEOTIDE SEQUENCE</scope>
    <source>
        <strain evidence="2">CBS2887</strain>
    </source>
</reference>
<comment type="caution">
    <text evidence="2">The sequence shown here is derived from an EMBL/GenBank/DDBJ whole genome shotgun (WGS) entry which is preliminary data.</text>
</comment>
<protein>
    <submittedName>
        <fullName evidence="2">Uncharacterized protein</fullName>
    </submittedName>
</protein>
<feature type="compositionally biased region" description="Polar residues" evidence="1">
    <location>
        <begin position="127"/>
        <end position="145"/>
    </location>
</feature>
<feature type="compositionally biased region" description="Basic and acidic residues" evidence="1">
    <location>
        <begin position="79"/>
        <end position="90"/>
    </location>
</feature>
<dbReference type="Proteomes" id="UP000774326">
    <property type="component" value="Unassembled WGS sequence"/>
</dbReference>
<evidence type="ECO:0000313" key="2">
    <source>
        <dbReference type="EMBL" id="KAH3683116.1"/>
    </source>
</evidence>
<keyword evidence="3" id="KW-1185">Reference proteome</keyword>
<dbReference type="EMBL" id="JAEUBG010003228">
    <property type="protein sequence ID" value="KAH3683116.1"/>
    <property type="molecule type" value="Genomic_DNA"/>
</dbReference>
<dbReference type="AlphaFoldDB" id="A0A9P8TLD3"/>
<feature type="region of interest" description="Disordered" evidence="1">
    <location>
        <begin position="318"/>
        <end position="386"/>
    </location>
</feature>
<feature type="compositionally biased region" description="Acidic residues" evidence="1">
    <location>
        <begin position="358"/>
        <end position="368"/>
    </location>
</feature>
<feature type="compositionally biased region" description="Polar residues" evidence="1">
    <location>
        <begin position="324"/>
        <end position="357"/>
    </location>
</feature>
<feature type="compositionally biased region" description="Low complexity" evidence="1">
    <location>
        <begin position="54"/>
        <end position="68"/>
    </location>
</feature>
<accession>A0A9P8TLD3</accession>
<sequence>MSEDPIPEQITESLEPSVDDQSTASTSVPPIENNPSNEEEKTTDLSSENNHDMVSSVVTDSVVLSGGSKIKQPLNMDELESKQEQSQEKELEAEELPGIEREQEREEQEVNQDSPIVEQQQQQQRQTNTDTLNQDPAPSNANNSDQQLHILPGILYDKPSNLFLQQTTVPSTYEIINPHNRNMYPHKDRHKHTYYVTPTDQTAALELSVLLTNLNPIYKHDSITTIKFIPKALDLPPGITVALQFFQYCPNCQLFVTSSTSDSRFRERHQKELSRTRAICEAMKQVSTQGYKIMKNSQIGSNNFILIGENQIIQRRFRPDKPKSVSTVPGSQTKSVSIPETTAKTKEQGQTPITVSVSDDDNDEDIIELDSKPVKSSTSKIFQELS</sequence>
<evidence type="ECO:0000256" key="1">
    <source>
        <dbReference type="SAM" id="MobiDB-lite"/>
    </source>
</evidence>
<name>A0A9P8TLD3_WICPI</name>
<feature type="compositionally biased region" description="Polar residues" evidence="1">
    <location>
        <begin position="374"/>
        <end position="386"/>
    </location>
</feature>
<feature type="region of interest" description="Disordered" evidence="1">
    <location>
        <begin position="1"/>
        <end position="145"/>
    </location>
</feature>
<proteinExistence type="predicted"/>
<reference evidence="2" key="1">
    <citation type="journal article" date="2021" name="Open Biol.">
        <title>Shared evolutionary footprints suggest mitochondrial oxidative damage underlies multiple complex I losses in fungi.</title>
        <authorList>
            <person name="Schikora-Tamarit M.A."/>
            <person name="Marcet-Houben M."/>
            <person name="Nosek J."/>
            <person name="Gabaldon T."/>
        </authorList>
    </citation>
    <scope>NUCLEOTIDE SEQUENCE</scope>
    <source>
        <strain evidence="2">CBS2887</strain>
    </source>
</reference>
<feature type="non-terminal residue" evidence="2">
    <location>
        <position position="386"/>
    </location>
</feature>
<evidence type="ECO:0000313" key="3">
    <source>
        <dbReference type="Proteomes" id="UP000774326"/>
    </source>
</evidence>
<organism evidence="2 3">
    <name type="scientific">Wickerhamomyces pijperi</name>
    <name type="common">Yeast</name>
    <name type="synonym">Pichia pijperi</name>
    <dbReference type="NCBI Taxonomy" id="599730"/>
    <lineage>
        <taxon>Eukaryota</taxon>
        <taxon>Fungi</taxon>
        <taxon>Dikarya</taxon>
        <taxon>Ascomycota</taxon>
        <taxon>Saccharomycotina</taxon>
        <taxon>Saccharomycetes</taxon>
        <taxon>Phaffomycetales</taxon>
        <taxon>Wickerhamomycetaceae</taxon>
        <taxon>Wickerhamomyces</taxon>
    </lineage>
</organism>
<gene>
    <name evidence="2" type="ORF">WICPIJ_005915</name>
</gene>
<feature type="compositionally biased region" description="Polar residues" evidence="1">
    <location>
        <begin position="10"/>
        <end position="28"/>
    </location>
</feature>